<dbReference type="EMBL" id="BPLQ01005481">
    <property type="protein sequence ID" value="GIY15145.1"/>
    <property type="molecule type" value="Genomic_DNA"/>
</dbReference>
<dbReference type="Proteomes" id="UP001054837">
    <property type="component" value="Unassembled WGS sequence"/>
</dbReference>
<gene>
    <name evidence="1" type="ORF">CDAR_428511</name>
</gene>
<organism evidence="1 2">
    <name type="scientific">Caerostris darwini</name>
    <dbReference type="NCBI Taxonomy" id="1538125"/>
    <lineage>
        <taxon>Eukaryota</taxon>
        <taxon>Metazoa</taxon>
        <taxon>Ecdysozoa</taxon>
        <taxon>Arthropoda</taxon>
        <taxon>Chelicerata</taxon>
        <taxon>Arachnida</taxon>
        <taxon>Araneae</taxon>
        <taxon>Araneomorphae</taxon>
        <taxon>Entelegynae</taxon>
        <taxon>Araneoidea</taxon>
        <taxon>Araneidae</taxon>
        <taxon>Caerostris</taxon>
    </lineage>
</organism>
<reference evidence="1 2" key="1">
    <citation type="submission" date="2021-06" db="EMBL/GenBank/DDBJ databases">
        <title>Caerostris darwini draft genome.</title>
        <authorList>
            <person name="Kono N."/>
            <person name="Arakawa K."/>
        </authorList>
    </citation>
    <scope>NUCLEOTIDE SEQUENCE [LARGE SCALE GENOMIC DNA]</scope>
</reference>
<comment type="caution">
    <text evidence="1">The sequence shown here is derived from an EMBL/GenBank/DDBJ whole genome shotgun (WGS) entry which is preliminary data.</text>
</comment>
<proteinExistence type="predicted"/>
<sequence>MTSAYLTPSLHPAQWKEAHFHEKRGAGTGTPAGLGLPLKYHASLLEVVRHCAKKMLQKGNPRKDVGVSLDCKACKESVKGESSVVGVKS</sequence>
<name>A0AAV4R0W7_9ARAC</name>
<evidence type="ECO:0000313" key="1">
    <source>
        <dbReference type="EMBL" id="GIY15145.1"/>
    </source>
</evidence>
<dbReference type="AlphaFoldDB" id="A0AAV4R0W7"/>
<protein>
    <submittedName>
        <fullName evidence="1">Uncharacterized protein</fullName>
    </submittedName>
</protein>
<evidence type="ECO:0000313" key="2">
    <source>
        <dbReference type="Proteomes" id="UP001054837"/>
    </source>
</evidence>
<accession>A0AAV4R0W7</accession>
<keyword evidence="2" id="KW-1185">Reference proteome</keyword>